<name>A0ACB9TMR5_HOLOL</name>
<comment type="caution">
    <text evidence="1">The sequence shown here is derived from an EMBL/GenBank/DDBJ whole genome shotgun (WGS) entry which is preliminary data.</text>
</comment>
<evidence type="ECO:0000313" key="1">
    <source>
        <dbReference type="EMBL" id="KAI4468095.1"/>
    </source>
</evidence>
<organism evidence="1 2">
    <name type="scientific">Holotrichia oblita</name>
    <name type="common">Chafer beetle</name>
    <dbReference type="NCBI Taxonomy" id="644536"/>
    <lineage>
        <taxon>Eukaryota</taxon>
        <taxon>Metazoa</taxon>
        <taxon>Ecdysozoa</taxon>
        <taxon>Arthropoda</taxon>
        <taxon>Hexapoda</taxon>
        <taxon>Insecta</taxon>
        <taxon>Pterygota</taxon>
        <taxon>Neoptera</taxon>
        <taxon>Endopterygota</taxon>
        <taxon>Coleoptera</taxon>
        <taxon>Polyphaga</taxon>
        <taxon>Scarabaeiformia</taxon>
        <taxon>Scarabaeidae</taxon>
        <taxon>Melolonthinae</taxon>
        <taxon>Holotrichia</taxon>
    </lineage>
</organism>
<evidence type="ECO:0000313" key="2">
    <source>
        <dbReference type="Proteomes" id="UP001056778"/>
    </source>
</evidence>
<dbReference type="Proteomes" id="UP001056778">
    <property type="component" value="Chromosome 2"/>
</dbReference>
<gene>
    <name evidence="1" type="ORF">MML48_2g00016496</name>
</gene>
<keyword evidence="2" id="KW-1185">Reference proteome</keyword>
<sequence>MQILNLSKDETKQFSDFMGHTLKTQEEFYELPVDIFQPAKVSKLLLMMEKGSIPAEYKGKSLAEINFDNNLEYAEENDINDDGK</sequence>
<proteinExistence type="predicted"/>
<protein>
    <submittedName>
        <fullName evidence="1">Uncharacterized protein</fullName>
    </submittedName>
</protein>
<accession>A0ACB9TMR5</accession>
<reference evidence="1" key="1">
    <citation type="submission" date="2022-04" db="EMBL/GenBank/DDBJ databases">
        <title>Chromosome-scale genome assembly of Holotrichia oblita Faldermann.</title>
        <authorList>
            <person name="Rongchong L."/>
        </authorList>
    </citation>
    <scope>NUCLEOTIDE SEQUENCE</scope>
    <source>
        <strain evidence="1">81SQS9</strain>
    </source>
</reference>
<dbReference type="EMBL" id="CM043016">
    <property type="protein sequence ID" value="KAI4468095.1"/>
    <property type="molecule type" value="Genomic_DNA"/>
</dbReference>